<gene>
    <name evidence="1" type="ORF">PPRIM_AZ9-3.1.T0180381</name>
</gene>
<comment type="caution">
    <text evidence="1">The sequence shown here is derived from an EMBL/GenBank/DDBJ whole genome shotgun (WGS) entry which is preliminary data.</text>
</comment>
<proteinExistence type="predicted"/>
<sequence length="192" mass="23411">MYKQNQLKGSLQDNQIRNKCHLKLCSIHLHKFHTYIFYYKEYNQQGKSQILQKQISYLKCLKTYQVQQKYYLYNSLYLDAIQNLLNLHYDIRIGFHHNKLNHNKQNQYKKTHLILLEQYYKKQVEFALQLYKIQNQCLKKCKILLQSEILHNCKGKLFCLKHQYAMDHILYSNLIVQSNLNQLNQTKKIMYV</sequence>
<organism evidence="1 2">
    <name type="scientific">Paramecium primaurelia</name>
    <dbReference type="NCBI Taxonomy" id="5886"/>
    <lineage>
        <taxon>Eukaryota</taxon>
        <taxon>Sar</taxon>
        <taxon>Alveolata</taxon>
        <taxon>Ciliophora</taxon>
        <taxon>Intramacronucleata</taxon>
        <taxon>Oligohymenophorea</taxon>
        <taxon>Peniculida</taxon>
        <taxon>Parameciidae</taxon>
        <taxon>Paramecium</taxon>
    </lineage>
</organism>
<dbReference type="Proteomes" id="UP000688137">
    <property type="component" value="Unassembled WGS sequence"/>
</dbReference>
<reference evidence="1" key="1">
    <citation type="submission" date="2021-01" db="EMBL/GenBank/DDBJ databases">
        <authorList>
            <consortium name="Genoscope - CEA"/>
            <person name="William W."/>
        </authorList>
    </citation>
    <scope>NUCLEOTIDE SEQUENCE</scope>
</reference>
<dbReference type="AlphaFoldDB" id="A0A8S1KDS5"/>
<keyword evidence="2" id="KW-1185">Reference proteome</keyword>
<name>A0A8S1KDS5_PARPR</name>
<accession>A0A8S1KDS5</accession>
<evidence type="ECO:0000313" key="2">
    <source>
        <dbReference type="Proteomes" id="UP000688137"/>
    </source>
</evidence>
<evidence type="ECO:0000313" key="1">
    <source>
        <dbReference type="EMBL" id="CAD8051885.1"/>
    </source>
</evidence>
<dbReference type="EMBL" id="CAJJDM010000014">
    <property type="protein sequence ID" value="CAD8051885.1"/>
    <property type="molecule type" value="Genomic_DNA"/>
</dbReference>
<protein>
    <submittedName>
        <fullName evidence="1">Uncharacterized protein</fullName>
    </submittedName>
</protein>